<feature type="transmembrane region" description="Helical" evidence="1">
    <location>
        <begin position="12"/>
        <end position="37"/>
    </location>
</feature>
<keyword evidence="1" id="KW-0812">Transmembrane</keyword>
<protein>
    <recommendedName>
        <fullName evidence="4">Major facilitator superfamily (MFS) profile domain-containing protein</fullName>
    </recommendedName>
</protein>
<dbReference type="Gene3D" id="1.20.1250.20">
    <property type="entry name" value="MFS general substrate transporter like domains"/>
    <property type="match status" value="2"/>
</dbReference>
<gene>
    <name evidence="2" type="ORF">COV49_00660</name>
</gene>
<feature type="transmembrane region" description="Helical" evidence="1">
    <location>
        <begin position="213"/>
        <end position="234"/>
    </location>
</feature>
<dbReference type="EMBL" id="PCWW01000011">
    <property type="protein sequence ID" value="PIR13911.1"/>
    <property type="molecule type" value="Genomic_DNA"/>
</dbReference>
<dbReference type="AlphaFoldDB" id="A0A2M6K9X8"/>
<keyword evidence="1" id="KW-1133">Transmembrane helix</keyword>
<feature type="transmembrane region" description="Helical" evidence="1">
    <location>
        <begin position="288"/>
        <end position="309"/>
    </location>
</feature>
<reference evidence="2 3" key="1">
    <citation type="submission" date="2017-09" db="EMBL/GenBank/DDBJ databases">
        <title>Depth-based differentiation of microbial function through sediment-hosted aquifers and enrichment of novel symbionts in the deep terrestrial subsurface.</title>
        <authorList>
            <person name="Probst A.J."/>
            <person name="Ladd B."/>
            <person name="Jarett J.K."/>
            <person name="Geller-Mcgrath D.E."/>
            <person name="Sieber C.M."/>
            <person name="Emerson J.B."/>
            <person name="Anantharaman K."/>
            <person name="Thomas B.C."/>
            <person name="Malmstrom R."/>
            <person name="Stieglmeier M."/>
            <person name="Klingl A."/>
            <person name="Woyke T."/>
            <person name="Ryan C.M."/>
            <person name="Banfield J.F."/>
        </authorList>
    </citation>
    <scope>NUCLEOTIDE SEQUENCE [LARGE SCALE GENOMIC DNA]</scope>
    <source>
        <strain evidence="2">CG11_big_fil_rev_8_21_14_0_20_39_10</strain>
    </source>
</reference>
<feature type="transmembrane region" description="Helical" evidence="1">
    <location>
        <begin position="350"/>
        <end position="378"/>
    </location>
</feature>
<dbReference type="PANTHER" id="PTHR23526:SF2">
    <property type="entry name" value="MAJOR FACILITATOR SUPERFAMILY (MFS) PROFILE DOMAIN-CONTAINING PROTEIN"/>
    <property type="match status" value="1"/>
</dbReference>
<feature type="transmembrane region" description="Helical" evidence="1">
    <location>
        <begin position="49"/>
        <end position="67"/>
    </location>
</feature>
<proteinExistence type="predicted"/>
<dbReference type="SUPFAM" id="SSF103473">
    <property type="entry name" value="MFS general substrate transporter"/>
    <property type="match status" value="2"/>
</dbReference>
<sequence length="381" mass="43423">MKYFNEKISPGFVALFSGRMIQFAANGFIGLFLPIFLLTKLNYRIEYVFLYYLIGYVGYALVLPFGVRLLNKIGLRRSLRISVFLDGAFYACLFFIDKSPLFLLVLSVIIIVADRLMFWLPFHIDFAKFTEKSNRGKEVSLLWGTKSFLGVILPVAAGFFIGRFGFNFVFIIAIVLFVSAFIPFLMLPRTKEKFSWGIVETFKRFFSKDNRRLVIANLANGAENTVGVIIWPIFIWQLFNGNFFEVGAISSLIIFISIILQMIAGKYTDLFDKRKMLRWGSAIYASGWLAKVFVLTAGQIFVVGAYHSLAQIFKDTPFDTLNYEIMADHGHYVDEYTVLKEMAVMLGKTLMLVFAIFVALNFGLNWTFGLAALASLFINML</sequence>
<feature type="transmembrane region" description="Helical" evidence="1">
    <location>
        <begin position="102"/>
        <end position="120"/>
    </location>
</feature>
<accession>A0A2M6K9X8</accession>
<evidence type="ECO:0000313" key="2">
    <source>
        <dbReference type="EMBL" id="PIR13911.1"/>
    </source>
</evidence>
<dbReference type="InterPro" id="IPR036259">
    <property type="entry name" value="MFS_trans_sf"/>
</dbReference>
<dbReference type="InterPro" id="IPR011701">
    <property type="entry name" value="MFS"/>
</dbReference>
<organism evidence="2 3">
    <name type="scientific">Candidatus Falkowbacteria bacterium CG11_big_fil_rev_8_21_14_0_20_39_10</name>
    <dbReference type="NCBI Taxonomy" id="1974570"/>
    <lineage>
        <taxon>Bacteria</taxon>
        <taxon>Candidatus Falkowiibacteriota</taxon>
    </lineage>
</organism>
<evidence type="ECO:0000256" key="1">
    <source>
        <dbReference type="SAM" id="Phobius"/>
    </source>
</evidence>
<comment type="caution">
    <text evidence="2">The sequence shown here is derived from an EMBL/GenBank/DDBJ whole genome shotgun (WGS) entry which is preliminary data.</text>
</comment>
<evidence type="ECO:0008006" key="4">
    <source>
        <dbReference type="Google" id="ProtNLM"/>
    </source>
</evidence>
<dbReference type="InterPro" id="IPR052528">
    <property type="entry name" value="Sugar_transport-like"/>
</dbReference>
<dbReference type="Proteomes" id="UP000230869">
    <property type="component" value="Unassembled WGS sequence"/>
</dbReference>
<keyword evidence="1" id="KW-0472">Membrane</keyword>
<name>A0A2M6K9X8_9BACT</name>
<evidence type="ECO:0000313" key="3">
    <source>
        <dbReference type="Proteomes" id="UP000230869"/>
    </source>
</evidence>
<feature type="transmembrane region" description="Helical" evidence="1">
    <location>
        <begin position="141"/>
        <end position="162"/>
    </location>
</feature>
<dbReference type="PANTHER" id="PTHR23526">
    <property type="entry name" value="INTEGRAL MEMBRANE TRANSPORT PROTEIN-RELATED"/>
    <property type="match status" value="1"/>
</dbReference>
<dbReference type="Pfam" id="PF07690">
    <property type="entry name" value="MFS_1"/>
    <property type="match status" value="1"/>
</dbReference>
<dbReference type="GO" id="GO:0022857">
    <property type="term" value="F:transmembrane transporter activity"/>
    <property type="evidence" value="ECO:0007669"/>
    <property type="project" value="InterPro"/>
</dbReference>
<feature type="transmembrane region" description="Helical" evidence="1">
    <location>
        <begin position="246"/>
        <end position="267"/>
    </location>
</feature>
<feature type="transmembrane region" description="Helical" evidence="1">
    <location>
        <begin position="168"/>
        <end position="187"/>
    </location>
</feature>